<dbReference type="PANTHER" id="PTHR21299:SF2">
    <property type="entry name" value="CYTIDYLATE KINASE"/>
    <property type="match status" value="1"/>
</dbReference>
<dbReference type="Pfam" id="PF02224">
    <property type="entry name" value="Cytidylate_kin"/>
    <property type="match status" value="1"/>
</dbReference>
<keyword evidence="2 8" id="KW-0808">Transferase</keyword>
<keyword evidence="5 8" id="KW-0067">ATP-binding</keyword>
<dbReference type="CDD" id="cd02020">
    <property type="entry name" value="CMPK"/>
    <property type="match status" value="1"/>
</dbReference>
<keyword evidence="11" id="KW-1185">Reference proteome</keyword>
<accession>A0A0U5AYR7</accession>
<dbReference type="PANTHER" id="PTHR21299">
    <property type="entry name" value="CYTIDYLATE KINASE/PANTOATE-BETA-ALANINE LIGASE"/>
    <property type="match status" value="1"/>
</dbReference>
<feature type="binding site" evidence="8">
    <location>
        <begin position="7"/>
        <end position="15"/>
    </location>
    <ligand>
        <name>ATP</name>
        <dbReference type="ChEBI" id="CHEBI:30616"/>
    </ligand>
</feature>
<feature type="region of interest" description="Disordered" evidence="9">
    <location>
        <begin position="176"/>
        <end position="195"/>
    </location>
</feature>
<evidence type="ECO:0000256" key="2">
    <source>
        <dbReference type="ARBA" id="ARBA00022679"/>
    </source>
</evidence>
<keyword evidence="3 8" id="KW-0547">Nucleotide-binding</keyword>
<dbReference type="HAMAP" id="MF_00238">
    <property type="entry name" value="Cytidyl_kinase_type1"/>
    <property type="match status" value="1"/>
</dbReference>
<dbReference type="InterPro" id="IPR011994">
    <property type="entry name" value="Cytidylate_kinase_dom"/>
</dbReference>
<dbReference type="GO" id="GO:0015949">
    <property type="term" value="P:nucleobase-containing small molecule interconversion"/>
    <property type="evidence" value="ECO:0007669"/>
    <property type="project" value="TreeGrafter"/>
</dbReference>
<evidence type="ECO:0000256" key="9">
    <source>
        <dbReference type="SAM" id="MobiDB-lite"/>
    </source>
</evidence>
<sequence length="223" mass="24656">MKIAIDGPAGAGKSTVARRVAEQLGMLYIDTGAMYRALTYIALRASCPMTDEAALRALLDQMKLVLDVTADGQRVYVNEEDVTDPIRTPDVTGHVSTVAAHPAVREKMTELQREMARARSVVMDGRDIGTHVLPDAELKIFLTASIEERAERRLRELEQRGIAADRGQLMADIAERDRKDSERETAPLKQAEDAQLLDTTGLGIDRVVERIVALYEEQVGERA</sequence>
<organism evidence="10 11">
    <name type="scientific">Aneurinibacillus soli</name>
    <dbReference type="NCBI Taxonomy" id="1500254"/>
    <lineage>
        <taxon>Bacteria</taxon>
        <taxon>Bacillati</taxon>
        <taxon>Bacillota</taxon>
        <taxon>Bacilli</taxon>
        <taxon>Bacillales</taxon>
        <taxon>Paenibacillaceae</taxon>
        <taxon>Aneurinibacillus group</taxon>
        <taxon>Aneurinibacillus</taxon>
    </lineage>
</organism>
<dbReference type="InterPro" id="IPR027417">
    <property type="entry name" value="P-loop_NTPase"/>
</dbReference>
<dbReference type="GO" id="GO:0006220">
    <property type="term" value="P:pyrimidine nucleotide metabolic process"/>
    <property type="evidence" value="ECO:0007669"/>
    <property type="project" value="UniProtKB-UniRule"/>
</dbReference>
<evidence type="ECO:0000313" key="10">
    <source>
        <dbReference type="EMBL" id="BAU28917.1"/>
    </source>
</evidence>
<dbReference type="GO" id="GO:0036430">
    <property type="term" value="F:CMP kinase activity"/>
    <property type="evidence" value="ECO:0007669"/>
    <property type="project" value="RHEA"/>
</dbReference>
<dbReference type="Proteomes" id="UP000217696">
    <property type="component" value="Chromosome"/>
</dbReference>
<dbReference type="EC" id="2.7.4.25" evidence="8"/>
<dbReference type="SUPFAM" id="SSF52540">
    <property type="entry name" value="P-loop containing nucleoside triphosphate hydrolases"/>
    <property type="match status" value="1"/>
</dbReference>
<dbReference type="AlphaFoldDB" id="A0A0U5AYR7"/>
<dbReference type="InterPro" id="IPR003136">
    <property type="entry name" value="Cytidylate_kin"/>
</dbReference>
<gene>
    <name evidence="8 10" type="primary">cmk</name>
    <name evidence="10" type="ORF">CB4_03094</name>
</gene>
<comment type="catalytic activity">
    <reaction evidence="6 8">
        <text>dCMP + ATP = dCDP + ADP</text>
        <dbReference type="Rhea" id="RHEA:25094"/>
        <dbReference type="ChEBI" id="CHEBI:30616"/>
        <dbReference type="ChEBI" id="CHEBI:57566"/>
        <dbReference type="ChEBI" id="CHEBI:58593"/>
        <dbReference type="ChEBI" id="CHEBI:456216"/>
        <dbReference type="EC" id="2.7.4.25"/>
    </reaction>
</comment>
<protein>
    <recommendedName>
        <fullName evidence="8">Cytidylate kinase</fullName>
        <shortName evidence="8">CK</shortName>
        <ecNumber evidence="8">2.7.4.25</ecNumber>
    </recommendedName>
    <alternativeName>
        <fullName evidence="8">Cytidine monophosphate kinase</fullName>
        <shortName evidence="8">CMP kinase</shortName>
    </alternativeName>
</protein>
<reference evidence="10 11" key="1">
    <citation type="submission" date="2015-12" db="EMBL/GenBank/DDBJ databases">
        <title>Genome sequence of Aneurinibacillus soli.</title>
        <authorList>
            <person name="Lee J.S."/>
            <person name="Lee K.C."/>
            <person name="Kim K.K."/>
            <person name="Lee B.W."/>
        </authorList>
    </citation>
    <scope>NUCLEOTIDE SEQUENCE [LARGE SCALE GENOMIC DNA]</scope>
    <source>
        <strain evidence="10 11">CB4</strain>
    </source>
</reference>
<dbReference type="Gene3D" id="3.40.50.300">
    <property type="entry name" value="P-loop containing nucleotide triphosphate hydrolases"/>
    <property type="match status" value="1"/>
</dbReference>
<keyword evidence="8" id="KW-0963">Cytoplasm</keyword>
<dbReference type="KEGG" id="asoc:CB4_03094"/>
<evidence type="ECO:0000256" key="1">
    <source>
        <dbReference type="ARBA" id="ARBA00009427"/>
    </source>
</evidence>
<comment type="catalytic activity">
    <reaction evidence="7 8">
        <text>CMP + ATP = CDP + ADP</text>
        <dbReference type="Rhea" id="RHEA:11600"/>
        <dbReference type="ChEBI" id="CHEBI:30616"/>
        <dbReference type="ChEBI" id="CHEBI:58069"/>
        <dbReference type="ChEBI" id="CHEBI:60377"/>
        <dbReference type="ChEBI" id="CHEBI:456216"/>
        <dbReference type="EC" id="2.7.4.25"/>
    </reaction>
</comment>
<dbReference type="OrthoDB" id="9807434at2"/>
<evidence type="ECO:0000256" key="6">
    <source>
        <dbReference type="ARBA" id="ARBA00047615"/>
    </source>
</evidence>
<keyword evidence="4 8" id="KW-0418">Kinase</keyword>
<evidence type="ECO:0000256" key="8">
    <source>
        <dbReference type="HAMAP-Rule" id="MF_00238"/>
    </source>
</evidence>
<dbReference type="EMBL" id="AP017312">
    <property type="protein sequence ID" value="BAU28917.1"/>
    <property type="molecule type" value="Genomic_DNA"/>
</dbReference>
<evidence type="ECO:0000313" key="11">
    <source>
        <dbReference type="Proteomes" id="UP000217696"/>
    </source>
</evidence>
<dbReference type="NCBIfam" id="TIGR00017">
    <property type="entry name" value="cmk"/>
    <property type="match status" value="1"/>
</dbReference>
<comment type="subcellular location">
    <subcellularLocation>
        <location evidence="8">Cytoplasm</location>
    </subcellularLocation>
</comment>
<evidence type="ECO:0000256" key="4">
    <source>
        <dbReference type="ARBA" id="ARBA00022777"/>
    </source>
</evidence>
<dbReference type="GO" id="GO:0036431">
    <property type="term" value="F:dCMP kinase activity"/>
    <property type="evidence" value="ECO:0007669"/>
    <property type="project" value="InterPro"/>
</dbReference>
<proteinExistence type="inferred from homology"/>
<evidence type="ECO:0000256" key="7">
    <source>
        <dbReference type="ARBA" id="ARBA00048478"/>
    </source>
</evidence>
<evidence type="ECO:0000256" key="5">
    <source>
        <dbReference type="ARBA" id="ARBA00022840"/>
    </source>
</evidence>
<name>A0A0U5AYR7_9BACL</name>
<dbReference type="GO" id="GO:0005829">
    <property type="term" value="C:cytosol"/>
    <property type="evidence" value="ECO:0007669"/>
    <property type="project" value="TreeGrafter"/>
</dbReference>
<dbReference type="GO" id="GO:0005524">
    <property type="term" value="F:ATP binding"/>
    <property type="evidence" value="ECO:0007669"/>
    <property type="project" value="UniProtKB-UniRule"/>
</dbReference>
<evidence type="ECO:0000256" key="3">
    <source>
        <dbReference type="ARBA" id="ARBA00022741"/>
    </source>
</evidence>
<comment type="similarity">
    <text evidence="1 8">Belongs to the cytidylate kinase family. Type 1 subfamily.</text>
</comment>
<feature type="compositionally biased region" description="Basic and acidic residues" evidence="9">
    <location>
        <begin position="176"/>
        <end position="192"/>
    </location>
</feature>